<feature type="transmembrane region" description="Helical" evidence="4">
    <location>
        <begin position="210"/>
        <end position="237"/>
    </location>
</feature>
<dbReference type="InterPro" id="IPR011962">
    <property type="entry name" value="dCTP_deaminase"/>
</dbReference>
<feature type="compositionally biased region" description="Basic and acidic residues" evidence="3">
    <location>
        <begin position="263"/>
        <end position="275"/>
    </location>
</feature>
<dbReference type="RefSeq" id="WP_260718631.1">
    <property type="nucleotide sequence ID" value="NZ_CP104377.1"/>
</dbReference>
<feature type="region of interest" description="Disordered" evidence="3">
    <location>
        <begin position="253"/>
        <end position="326"/>
    </location>
</feature>
<dbReference type="InterPro" id="IPR036157">
    <property type="entry name" value="dUTPase-like_sf"/>
</dbReference>
<evidence type="ECO:0000256" key="4">
    <source>
        <dbReference type="SAM" id="Phobius"/>
    </source>
</evidence>
<dbReference type="SUPFAM" id="SSF51283">
    <property type="entry name" value="dUTPase-like"/>
    <property type="match status" value="1"/>
</dbReference>
<dbReference type="EMBL" id="CP104377">
    <property type="protein sequence ID" value="UXC17444.1"/>
    <property type="molecule type" value="Genomic_DNA"/>
</dbReference>
<dbReference type="Pfam" id="PF22769">
    <property type="entry name" value="DCD"/>
    <property type="match status" value="1"/>
</dbReference>
<reference evidence="5" key="1">
    <citation type="submission" date="2022-09" db="EMBL/GenBank/DDBJ databases">
        <title>Bacterial diversity in gut of crayfish and pufferfish.</title>
        <authorList>
            <person name="Huang Y."/>
        </authorList>
    </citation>
    <scope>NUCLEOTIDE SEQUENCE</scope>
    <source>
        <strain evidence="5">PR12</strain>
    </source>
</reference>
<feature type="compositionally biased region" description="Basic and acidic residues" evidence="3">
    <location>
        <begin position="316"/>
        <end position="326"/>
    </location>
</feature>
<keyword evidence="6" id="KW-1185">Reference proteome</keyword>
<gene>
    <name evidence="5" type="ORF">N4T19_17305</name>
</gene>
<evidence type="ECO:0000256" key="1">
    <source>
        <dbReference type="ARBA" id="ARBA00022801"/>
    </source>
</evidence>
<name>A0ABY5ZYB0_9BURK</name>
<keyword evidence="2" id="KW-0546">Nucleotide metabolism</keyword>
<organism evidence="5 6">
    <name type="scientific">Comamonas squillarum</name>
    <dbReference type="NCBI Taxonomy" id="2977320"/>
    <lineage>
        <taxon>Bacteria</taxon>
        <taxon>Pseudomonadati</taxon>
        <taxon>Pseudomonadota</taxon>
        <taxon>Betaproteobacteria</taxon>
        <taxon>Burkholderiales</taxon>
        <taxon>Comamonadaceae</taxon>
        <taxon>Comamonas</taxon>
    </lineage>
</organism>
<dbReference type="CDD" id="cd07557">
    <property type="entry name" value="trimeric_dUTPase"/>
    <property type="match status" value="1"/>
</dbReference>
<dbReference type="InterPro" id="IPR033704">
    <property type="entry name" value="dUTPase_trimeric"/>
</dbReference>
<dbReference type="Proteomes" id="UP001058290">
    <property type="component" value="Chromosome"/>
</dbReference>
<proteinExistence type="predicted"/>
<evidence type="ECO:0000313" key="5">
    <source>
        <dbReference type="EMBL" id="UXC17444.1"/>
    </source>
</evidence>
<keyword evidence="1" id="KW-0378">Hydrolase</keyword>
<dbReference type="Gene3D" id="2.70.40.10">
    <property type="match status" value="1"/>
</dbReference>
<keyword evidence="4" id="KW-1133">Transmembrane helix</keyword>
<evidence type="ECO:0000313" key="6">
    <source>
        <dbReference type="Proteomes" id="UP001058290"/>
    </source>
</evidence>
<evidence type="ECO:0000256" key="2">
    <source>
        <dbReference type="ARBA" id="ARBA00023080"/>
    </source>
</evidence>
<feature type="compositionally biased region" description="Basic and acidic residues" evidence="3">
    <location>
        <begin position="291"/>
        <end position="306"/>
    </location>
</feature>
<evidence type="ECO:0008006" key="7">
    <source>
        <dbReference type="Google" id="ProtNLM"/>
    </source>
</evidence>
<keyword evidence="4" id="KW-0472">Membrane</keyword>
<sequence length="326" mass="35116">MAFWSGEELAQHLPGLIDGFNVKNLDCASYRLSVGDQVFATSDKFSSSAPSAALVSVLKDPPDNLLRIRPGQFAFLMTLESVRVPNYALALISIRAGYKFKGLINVSGFHVDPGWDGKLLFSVYNAGPADVIVERGEPMFLIVYADLDRDSAKTYNGASQRQVDIKASLLANMTEQVFSPLMLQRHLADLEKRTNDFAIKLDGTMSLIRATLGALITVVGLILTVLGLFATLAPGWFGATLAKTLEAAGYEIRQKAPDSSTEDSAKKQRTVEELKNAGSAPAPMDTSTKGGEQRKLASKPAGEKNSAEPTSAKGKSHPEDSAHKNQ</sequence>
<evidence type="ECO:0000256" key="3">
    <source>
        <dbReference type="SAM" id="MobiDB-lite"/>
    </source>
</evidence>
<accession>A0ABY5ZYB0</accession>
<protein>
    <recommendedName>
        <fullName evidence="7">Deoxycytidine triphosphate deaminase</fullName>
    </recommendedName>
</protein>
<keyword evidence="4" id="KW-0812">Transmembrane</keyword>